<dbReference type="RefSeq" id="WP_171200110.1">
    <property type="nucleotide sequence ID" value="NZ_JABEND010000006.1"/>
</dbReference>
<dbReference type="EMBL" id="JABEND010000006">
    <property type="protein sequence ID" value="NNG36421.1"/>
    <property type="molecule type" value="Genomic_DNA"/>
</dbReference>
<feature type="region of interest" description="Disordered" evidence="1">
    <location>
        <begin position="467"/>
        <end position="490"/>
    </location>
</feature>
<protein>
    <recommendedName>
        <fullName evidence="2">PIN like domain-containing protein</fullName>
    </recommendedName>
</protein>
<dbReference type="AlphaFoldDB" id="A0A849ABA3"/>
<reference evidence="3 4" key="1">
    <citation type="submission" date="2020-05" db="EMBL/GenBank/DDBJ databases">
        <title>Nakamurella sp. DB0629 isolated from air conditioner.</title>
        <authorList>
            <person name="Kim D.H."/>
            <person name="Kim D.-U."/>
        </authorList>
    </citation>
    <scope>NUCLEOTIDE SEQUENCE [LARGE SCALE GENOMIC DNA]</scope>
    <source>
        <strain evidence="3 4">DB0629</strain>
    </source>
</reference>
<organism evidence="3 4">
    <name type="scientific">Nakamurella aerolata</name>
    <dbReference type="NCBI Taxonomy" id="1656892"/>
    <lineage>
        <taxon>Bacteria</taxon>
        <taxon>Bacillati</taxon>
        <taxon>Actinomycetota</taxon>
        <taxon>Actinomycetes</taxon>
        <taxon>Nakamurellales</taxon>
        <taxon>Nakamurellaceae</taxon>
        <taxon>Nakamurella</taxon>
    </lineage>
</organism>
<feature type="compositionally biased region" description="Basic and acidic residues" evidence="1">
    <location>
        <begin position="481"/>
        <end position="490"/>
    </location>
</feature>
<dbReference type="Pfam" id="PF18476">
    <property type="entry name" value="PIN_8"/>
    <property type="match status" value="1"/>
</dbReference>
<dbReference type="Proteomes" id="UP000562984">
    <property type="component" value="Unassembled WGS sequence"/>
</dbReference>
<evidence type="ECO:0000313" key="4">
    <source>
        <dbReference type="Proteomes" id="UP000562984"/>
    </source>
</evidence>
<proteinExistence type="predicted"/>
<comment type="caution">
    <text evidence="3">The sequence shown here is derived from an EMBL/GenBank/DDBJ whole genome shotgun (WGS) entry which is preliminary data.</text>
</comment>
<accession>A0A849ABA3</accession>
<evidence type="ECO:0000313" key="3">
    <source>
        <dbReference type="EMBL" id="NNG36421.1"/>
    </source>
</evidence>
<keyword evidence="4" id="KW-1185">Reference proteome</keyword>
<feature type="domain" description="PIN like" evidence="2">
    <location>
        <begin position="28"/>
        <end position="245"/>
    </location>
</feature>
<sequence>MTANLTDGFDQFYRPTTEREKRAFDEGLIVLDANVLLHVMRYSPTAREELLGVIEAIADRCFVPHQIALEYNRNRVRVVADRRSELDAAATEIDDIRSKVRKVVNNLRDRRTLSQDEVGTLEAAVTDFFAALEAASSDAADQYDLDADRLVGQVDEWTARLERALTEKVAPPPDDQVHGKDVLEADRRRGAGLAPGFKDKAGGDYLWWAEVMRCESLSGKPLVVVSDDAAKGDWRYEMRGIPAGPHSILADDVRQAGGTDLVLLTTRDLLRLAEQAGASPVSESTLAESEKVLAERREPWSLAGYVALIRALAHDGYHTRAAVIRSASNAGGHLDRSDVYEIIGASEDERTLRQFATPVQRLTTSLVAKGLVSPSVEAALWAEYDGPGKAIGYSTPTEFGPFEQVLSDAERIVRDLAATDWESREQVMAQVRTAIRRSVLAHVAPDDAGEIAESLLAWAVASRADEGSASLGATPNQEVSDESRAEADDV</sequence>
<evidence type="ECO:0000256" key="1">
    <source>
        <dbReference type="SAM" id="MobiDB-lite"/>
    </source>
</evidence>
<name>A0A849ABA3_9ACTN</name>
<dbReference type="InterPro" id="IPR041578">
    <property type="entry name" value="PIN_8"/>
</dbReference>
<gene>
    <name evidence="3" type="ORF">HKD39_11995</name>
</gene>
<evidence type="ECO:0000259" key="2">
    <source>
        <dbReference type="Pfam" id="PF18476"/>
    </source>
</evidence>